<dbReference type="SUPFAM" id="SSF159894">
    <property type="entry name" value="YgaC/TfoX-N like"/>
    <property type="match status" value="1"/>
</dbReference>
<gene>
    <name evidence="3" type="ORF">HH303_03455</name>
</gene>
<reference evidence="3 4" key="1">
    <citation type="submission" date="2020-04" db="EMBL/GenBank/DDBJ databases">
        <title>Rhodospirillaceae bacterium KN72 isolated from deep sea.</title>
        <authorList>
            <person name="Zhang D.-C."/>
        </authorList>
    </citation>
    <scope>NUCLEOTIDE SEQUENCE [LARGE SCALE GENOMIC DNA]</scope>
    <source>
        <strain evidence="3 4">KN72</strain>
    </source>
</reference>
<dbReference type="InterPro" id="IPR007076">
    <property type="entry name" value="TfoX_N"/>
</dbReference>
<feature type="compositionally biased region" description="Basic residues" evidence="1">
    <location>
        <begin position="122"/>
        <end position="134"/>
    </location>
</feature>
<dbReference type="Gene3D" id="3.30.1460.30">
    <property type="entry name" value="YgaC/TfoX-N like chaperone"/>
    <property type="match status" value="1"/>
</dbReference>
<evidence type="ECO:0000259" key="2">
    <source>
        <dbReference type="Pfam" id="PF04993"/>
    </source>
</evidence>
<comment type="caution">
    <text evidence="3">The sequence shown here is derived from an EMBL/GenBank/DDBJ whole genome shotgun (WGS) entry which is preliminary data.</text>
</comment>
<feature type="domain" description="TfoX N-terminal" evidence="2">
    <location>
        <begin position="13"/>
        <end position="105"/>
    </location>
</feature>
<feature type="region of interest" description="Disordered" evidence="1">
    <location>
        <begin position="122"/>
        <end position="145"/>
    </location>
</feature>
<dbReference type="Pfam" id="PF04993">
    <property type="entry name" value="TfoX_N"/>
    <property type="match status" value="1"/>
</dbReference>
<organism evidence="3 4">
    <name type="scientific">Pacificispira spongiicola</name>
    <dbReference type="NCBI Taxonomy" id="2729598"/>
    <lineage>
        <taxon>Bacteria</taxon>
        <taxon>Pseudomonadati</taxon>
        <taxon>Pseudomonadota</taxon>
        <taxon>Alphaproteobacteria</taxon>
        <taxon>Rhodospirillales</taxon>
        <taxon>Rhodospirillaceae</taxon>
        <taxon>Pacificispira</taxon>
    </lineage>
</organism>
<evidence type="ECO:0000256" key="1">
    <source>
        <dbReference type="SAM" id="MobiDB-lite"/>
    </source>
</evidence>
<evidence type="ECO:0000313" key="3">
    <source>
        <dbReference type="EMBL" id="NMM43520.1"/>
    </source>
</evidence>
<evidence type="ECO:0000313" key="4">
    <source>
        <dbReference type="Proteomes" id="UP000539372"/>
    </source>
</evidence>
<accession>A0A7Y0HDC3</accession>
<proteinExistence type="predicted"/>
<dbReference type="EMBL" id="JABBNT010000001">
    <property type="protein sequence ID" value="NMM43520.1"/>
    <property type="molecule type" value="Genomic_DNA"/>
</dbReference>
<dbReference type="AlphaFoldDB" id="A0A7Y0HDC3"/>
<feature type="compositionally biased region" description="Low complexity" evidence="1">
    <location>
        <begin position="135"/>
        <end position="145"/>
    </location>
</feature>
<dbReference type="RefSeq" id="WP_169623792.1">
    <property type="nucleotide sequence ID" value="NZ_JABBNT010000001.1"/>
</dbReference>
<name>A0A7Y0HDC3_9PROT</name>
<dbReference type="Proteomes" id="UP000539372">
    <property type="component" value="Unassembled WGS sequence"/>
</dbReference>
<sequence length="145" mass="15775">MAVSSEFVDWLAERFAPLGPVTRKRMFSGVCLYVDDAVVAVVLGAGFYFKCDDGNQAAFDAEGCEPFRYSRGDREITVNSFRRCPDSALDDDDAMLEWARISLEAGRRSAAEKARKAARKKGAAKKAAARKAATRKVAAGKAKTT</sequence>
<keyword evidence="4" id="KW-1185">Reference proteome</keyword>
<protein>
    <submittedName>
        <fullName evidence="3">TfoX/Sxy family protein</fullName>
    </submittedName>
</protein>